<feature type="transmembrane region" description="Helical" evidence="2">
    <location>
        <begin position="130"/>
        <end position="147"/>
    </location>
</feature>
<sequence>MATNARRPSARELGNKAQQAGDRAERAGSDIQDSRAFRILVTVGLACYGVIHLLLGWLAIQLALGRGGEASTGGAMKDLASKPLGEVLMVIIAIGLFTLAVWQLIEALFGYRRLKTTTKARRKISSGAKVIMYSALGFSAAALAAGSDSGDSNESARSTTAQLMSAPFGQILVALVGIAIIAVGISQVVKGVRRKFVERDLESGAPEWGKKLGTVGWIAKGLSIALVGALFAWAAISHDPDKAGGVDGALKTLLEQPFGVFLLIAMGLGFAAFGIYCFVWSRHVNHEEI</sequence>
<feature type="transmembrane region" description="Helical" evidence="2">
    <location>
        <begin position="256"/>
        <end position="279"/>
    </location>
</feature>
<evidence type="ECO:0000256" key="2">
    <source>
        <dbReference type="SAM" id="Phobius"/>
    </source>
</evidence>
<proteinExistence type="predicted"/>
<dbReference type="Pfam" id="PF06724">
    <property type="entry name" value="DUF1206"/>
    <property type="match status" value="3"/>
</dbReference>
<feature type="domain" description="DUF1206" evidence="3">
    <location>
        <begin position="43"/>
        <end position="109"/>
    </location>
</feature>
<feature type="domain" description="DUF1206" evidence="3">
    <location>
        <begin position="215"/>
        <end position="281"/>
    </location>
</feature>
<dbReference type="EMBL" id="CP154795">
    <property type="protein sequence ID" value="XAN07704.1"/>
    <property type="molecule type" value="Genomic_DNA"/>
</dbReference>
<evidence type="ECO:0000256" key="1">
    <source>
        <dbReference type="SAM" id="MobiDB-lite"/>
    </source>
</evidence>
<keyword evidence="2" id="KW-0472">Membrane</keyword>
<protein>
    <submittedName>
        <fullName evidence="4">DUF1206 domain-containing protein</fullName>
    </submittedName>
</protein>
<organism evidence="4 5">
    <name type="scientific">Ammonicoccus fulvus</name>
    <dbReference type="NCBI Taxonomy" id="3138240"/>
    <lineage>
        <taxon>Bacteria</taxon>
        <taxon>Bacillati</taxon>
        <taxon>Actinomycetota</taxon>
        <taxon>Actinomycetes</taxon>
        <taxon>Propionibacteriales</taxon>
        <taxon>Propionibacteriaceae</taxon>
        <taxon>Ammonicoccus</taxon>
    </lineage>
</organism>
<name>A0ABZ3FRJ0_9ACTN</name>
<dbReference type="RefSeq" id="WP_425309159.1">
    <property type="nucleotide sequence ID" value="NZ_CP154795.1"/>
</dbReference>
<feature type="transmembrane region" description="Helical" evidence="2">
    <location>
        <begin position="36"/>
        <end position="60"/>
    </location>
</feature>
<keyword evidence="2" id="KW-0812">Transmembrane</keyword>
<feature type="domain" description="DUF1206" evidence="3">
    <location>
        <begin position="127"/>
        <end position="194"/>
    </location>
</feature>
<evidence type="ECO:0000259" key="3">
    <source>
        <dbReference type="Pfam" id="PF06724"/>
    </source>
</evidence>
<evidence type="ECO:0000313" key="4">
    <source>
        <dbReference type="EMBL" id="XAN07704.1"/>
    </source>
</evidence>
<gene>
    <name evidence="4" type="ORF">AADG42_10460</name>
</gene>
<evidence type="ECO:0000313" key="5">
    <source>
        <dbReference type="Proteomes" id="UP001442841"/>
    </source>
</evidence>
<keyword evidence="5" id="KW-1185">Reference proteome</keyword>
<feature type="transmembrane region" description="Helical" evidence="2">
    <location>
        <begin position="167"/>
        <end position="189"/>
    </location>
</feature>
<feature type="transmembrane region" description="Helical" evidence="2">
    <location>
        <begin position="87"/>
        <end position="109"/>
    </location>
</feature>
<accession>A0ABZ3FRJ0</accession>
<reference evidence="4 5" key="1">
    <citation type="submission" date="2024-04" db="EMBL/GenBank/DDBJ databases">
        <title>Isolation of an actinomycete strain from pig manure.</title>
        <authorList>
            <person name="Gong T."/>
            <person name="Yu Z."/>
            <person name="An M."/>
            <person name="Wei C."/>
            <person name="Yang W."/>
            <person name="Liu L."/>
        </authorList>
    </citation>
    <scope>NUCLEOTIDE SEQUENCE [LARGE SCALE GENOMIC DNA]</scope>
    <source>
        <strain evidence="4 5">ZF39</strain>
    </source>
</reference>
<dbReference type="InterPro" id="IPR009597">
    <property type="entry name" value="DUF1206"/>
</dbReference>
<feature type="transmembrane region" description="Helical" evidence="2">
    <location>
        <begin position="217"/>
        <end position="236"/>
    </location>
</feature>
<feature type="region of interest" description="Disordered" evidence="1">
    <location>
        <begin position="1"/>
        <end position="27"/>
    </location>
</feature>
<keyword evidence="2" id="KW-1133">Transmembrane helix</keyword>
<dbReference type="Proteomes" id="UP001442841">
    <property type="component" value="Chromosome"/>
</dbReference>